<sequence>MAFATLVTHDWSNDGFLQNGKEILSLVFAIGHIPAVLIHGRRDISEPVITPGASITIGRQAACGPQSMEQMHIALDSFTTGQ</sequence>
<name>A0ABW4UBE5_9HYPH</name>
<keyword evidence="2" id="KW-1185">Reference proteome</keyword>
<gene>
    <name evidence="1" type="ORF">ACFSOZ_20260</name>
</gene>
<dbReference type="Proteomes" id="UP001597405">
    <property type="component" value="Unassembled WGS sequence"/>
</dbReference>
<organism evidence="1 2">
    <name type="scientific">Mesorhizobium newzealandense</name>
    <dbReference type="NCBI Taxonomy" id="1300302"/>
    <lineage>
        <taxon>Bacteria</taxon>
        <taxon>Pseudomonadati</taxon>
        <taxon>Pseudomonadota</taxon>
        <taxon>Alphaproteobacteria</taxon>
        <taxon>Hyphomicrobiales</taxon>
        <taxon>Phyllobacteriaceae</taxon>
        <taxon>Mesorhizobium</taxon>
    </lineage>
</organism>
<comment type="caution">
    <text evidence="1">The sequence shown here is derived from an EMBL/GenBank/DDBJ whole genome shotgun (WGS) entry which is preliminary data.</text>
</comment>
<accession>A0ABW4UBE5</accession>
<reference evidence="2" key="1">
    <citation type="journal article" date="2019" name="Int. J. Syst. Evol. Microbiol.">
        <title>The Global Catalogue of Microorganisms (GCM) 10K type strain sequencing project: providing services to taxonomists for standard genome sequencing and annotation.</title>
        <authorList>
            <consortium name="The Broad Institute Genomics Platform"/>
            <consortium name="The Broad Institute Genome Sequencing Center for Infectious Disease"/>
            <person name="Wu L."/>
            <person name="Ma J."/>
        </authorList>
    </citation>
    <scope>NUCLEOTIDE SEQUENCE [LARGE SCALE GENOMIC DNA]</scope>
    <source>
        <strain evidence="2">CGMCC 1.16225</strain>
    </source>
</reference>
<proteinExistence type="predicted"/>
<evidence type="ECO:0000313" key="1">
    <source>
        <dbReference type="EMBL" id="MFD1984872.1"/>
    </source>
</evidence>
<protein>
    <submittedName>
        <fullName evidence="1">Uncharacterized protein</fullName>
    </submittedName>
</protein>
<evidence type="ECO:0000313" key="2">
    <source>
        <dbReference type="Proteomes" id="UP001597405"/>
    </source>
</evidence>
<dbReference type="EMBL" id="JBHUGZ010000013">
    <property type="protein sequence ID" value="MFD1984872.1"/>
    <property type="molecule type" value="Genomic_DNA"/>
</dbReference>
<dbReference type="RefSeq" id="WP_379100799.1">
    <property type="nucleotide sequence ID" value="NZ_JBHUGZ010000013.1"/>
</dbReference>